<evidence type="ECO:0000256" key="2">
    <source>
        <dbReference type="ARBA" id="ARBA00022603"/>
    </source>
</evidence>
<dbReference type="EMBL" id="FZNZ01000003">
    <property type="protein sequence ID" value="SNR65675.1"/>
    <property type="molecule type" value="Genomic_DNA"/>
</dbReference>
<dbReference type="KEGG" id="pje:CRM71_07390"/>
<dbReference type="GO" id="GO:0032259">
    <property type="term" value="P:methylation"/>
    <property type="evidence" value="ECO:0007669"/>
    <property type="project" value="UniProtKB-KW"/>
</dbReference>
<dbReference type="GO" id="GO:0008170">
    <property type="term" value="F:N-methyltransferase activity"/>
    <property type="evidence" value="ECO:0007669"/>
    <property type="project" value="InterPro"/>
</dbReference>
<dbReference type="AlphaFoldDB" id="A0A2K9HBA6"/>
<gene>
    <name evidence="5" type="ORF">SAMN06265364_10364</name>
</gene>
<dbReference type="PRINTS" id="PR00508">
    <property type="entry name" value="S21N4MTFRASE"/>
</dbReference>
<dbReference type="Gene3D" id="3.40.50.150">
    <property type="entry name" value="Vaccinia Virus protein VP39"/>
    <property type="match status" value="1"/>
</dbReference>
<reference evidence="5 6" key="1">
    <citation type="submission" date="2017-06" db="EMBL/GenBank/DDBJ databases">
        <authorList>
            <person name="Varghese N."/>
            <person name="Submissions S."/>
        </authorList>
    </citation>
    <scope>NUCLEOTIDE SEQUENCE [LARGE SCALE GENOMIC DNA]</scope>
    <source>
        <strain evidence="5 6">DSM 26989</strain>
    </source>
</reference>
<dbReference type="SUPFAM" id="SSF53335">
    <property type="entry name" value="S-adenosyl-L-methionine-dependent methyltransferases"/>
    <property type="match status" value="1"/>
</dbReference>
<dbReference type="InterPro" id="IPR029063">
    <property type="entry name" value="SAM-dependent_MTases_sf"/>
</dbReference>
<dbReference type="EC" id="2.1.1.-" evidence="4"/>
<accession>A0A2K9HBA6</accession>
<keyword evidence="6" id="KW-1185">Reference proteome</keyword>
<evidence type="ECO:0000256" key="3">
    <source>
        <dbReference type="ARBA" id="ARBA00022679"/>
    </source>
</evidence>
<dbReference type="InterPro" id="IPR002941">
    <property type="entry name" value="DNA_methylase_N4/N6"/>
</dbReference>
<dbReference type="GeneID" id="94029229"/>
<dbReference type="GO" id="GO:0003677">
    <property type="term" value="F:DNA binding"/>
    <property type="evidence" value="ECO:0007669"/>
    <property type="project" value="InterPro"/>
</dbReference>
<dbReference type="REBASE" id="228464">
    <property type="entry name" value="M2.Pje333ORF7380P"/>
</dbReference>
<dbReference type="InterPro" id="IPR002052">
    <property type="entry name" value="DNA_methylase_N6_adenine_CS"/>
</dbReference>
<proteinExistence type="inferred from homology"/>
<evidence type="ECO:0000256" key="1">
    <source>
        <dbReference type="ARBA" id="ARBA00006594"/>
    </source>
</evidence>
<dbReference type="InterPro" id="IPR001091">
    <property type="entry name" value="RM_Methyltransferase"/>
</dbReference>
<evidence type="ECO:0000256" key="4">
    <source>
        <dbReference type="RuleBase" id="RU362026"/>
    </source>
</evidence>
<organism evidence="5 6">
    <name type="scientific">Prevotella jejuni</name>
    <dbReference type="NCBI Taxonomy" id="1177574"/>
    <lineage>
        <taxon>Bacteria</taxon>
        <taxon>Pseudomonadati</taxon>
        <taxon>Bacteroidota</taxon>
        <taxon>Bacteroidia</taxon>
        <taxon>Bacteroidales</taxon>
        <taxon>Prevotellaceae</taxon>
        <taxon>Prevotella</taxon>
    </lineage>
</organism>
<dbReference type="PROSITE" id="PS00092">
    <property type="entry name" value="N6_MTASE"/>
    <property type="match status" value="1"/>
</dbReference>
<dbReference type="RefSeq" id="WP_089365420.1">
    <property type="nucleotide sequence ID" value="NZ_CP023863.1"/>
</dbReference>
<sequence>MISSFYKSPNNDFTLIQGDCVDTLSKFKFGFDMVFADPPYFLSGGGISYQSGKIVCVDKGVWDKPTTPEELDTFNLRWLSAVREHMKDNATIWISGTHHNIFSVQQQLLKLGFKILNVITWAKTNPPPNISCRYFTFSTEFIIWARKSSKVPHYFNYALMKELNGNKQMTDVWHLPAIGIWEKTCGKHPTQKPLGLLARLIQASTEVNAWILDPFSGSATTGIAANLLGRNYLGLEKEEEFLNMSKARRLELEDPNIRWSYLKRLEKNNIIPASDTSVVSDSSQACYNTPWI</sequence>
<keyword evidence="2" id="KW-0489">Methyltransferase</keyword>
<dbReference type="OrthoDB" id="9800801at2"/>
<evidence type="ECO:0000313" key="6">
    <source>
        <dbReference type="Proteomes" id="UP000198427"/>
    </source>
</evidence>
<comment type="caution">
    <text evidence="5">The sequence shown here is derived from an EMBL/GenBank/DDBJ whole genome shotgun (WGS) entry which is preliminary data.</text>
</comment>
<keyword evidence="3" id="KW-0808">Transferase</keyword>
<name>A0A2K9HBA6_9BACT</name>
<dbReference type="Proteomes" id="UP000198427">
    <property type="component" value="Unassembled WGS sequence"/>
</dbReference>
<evidence type="ECO:0000313" key="5">
    <source>
        <dbReference type="EMBL" id="SNR65675.1"/>
    </source>
</evidence>
<protein>
    <recommendedName>
        <fullName evidence="4">Methyltransferase</fullName>
        <ecNumber evidence="4">2.1.1.-</ecNumber>
    </recommendedName>
</protein>
<dbReference type="Pfam" id="PF01555">
    <property type="entry name" value="N6_N4_Mtase"/>
    <property type="match status" value="1"/>
</dbReference>
<comment type="similarity">
    <text evidence="1 4">Belongs to the N(4)/N(6)-methyltransferase family.</text>
</comment>